<accession>A0A5J4RCX2</accession>
<keyword evidence="2" id="KW-1133">Transmembrane helix</keyword>
<keyword evidence="1" id="KW-0732">Signal</keyword>
<reference evidence="4" key="1">
    <citation type="submission" date="2019-03" db="EMBL/GenBank/DDBJ databases">
        <title>Single cell metagenomics reveals metabolic interactions within the superorganism composed of flagellate Streblomastix strix and complex community of Bacteroidetes bacteria on its surface.</title>
        <authorList>
            <person name="Treitli S.C."/>
            <person name="Kolisko M."/>
            <person name="Husnik F."/>
            <person name="Keeling P."/>
            <person name="Hampl V."/>
        </authorList>
    </citation>
    <scope>NUCLEOTIDE SEQUENCE</scope>
    <source>
        <strain evidence="4">STM</strain>
    </source>
</reference>
<proteinExistence type="predicted"/>
<organism evidence="4">
    <name type="scientific">termite gut metagenome</name>
    <dbReference type="NCBI Taxonomy" id="433724"/>
    <lineage>
        <taxon>unclassified sequences</taxon>
        <taxon>metagenomes</taxon>
        <taxon>organismal metagenomes</taxon>
    </lineage>
</organism>
<evidence type="ECO:0000259" key="3">
    <source>
        <dbReference type="SMART" id="SM00062"/>
    </source>
</evidence>
<feature type="domain" description="Solute-binding protein family 3/N-terminal" evidence="3">
    <location>
        <begin position="54"/>
        <end position="282"/>
    </location>
</feature>
<dbReference type="Pfam" id="PF00497">
    <property type="entry name" value="SBP_bac_3"/>
    <property type="match status" value="1"/>
</dbReference>
<keyword evidence="2" id="KW-0472">Membrane</keyword>
<dbReference type="PANTHER" id="PTHR35936">
    <property type="entry name" value="MEMBRANE-BOUND LYTIC MUREIN TRANSGLYCOSYLASE F"/>
    <property type="match status" value="1"/>
</dbReference>
<dbReference type="SUPFAM" id="SSF53850">
    <property type="entry name" value="Periplasmic binding protein-like II"/>
    <property type="match status" value="1"/>
</dbReference>
<evidence type="ECO:0000256" key="2">
    <source>
        <dbReference type="SAM" id="Phobius"/>
    </source>
</evidence>
<dbReference type="Gene3D" id="3.40.190.10">
    <property type="entry name" value="Periplasmic binding protein-like II"/>
    <property type="match status" value="2"/>
</dbReference>
<dbReference type="PANTHER" id="PTHR35936:SF19">
    <property type="entry name" value="AMINO-ACID-BINDING PROTEIN YXEM-RELATED"/>
    <property type="match status" value="1"/>
</dbReference>
<comment type="caution">
    <text evidence="4">The sequence shown here is derived from an EMBL/GenBank/DDBJ whole genome shotgun (WGS) entry which is preliminary data.</text>
</comment>
<protein>
    <submittedName>
        <fullName evidence="4">Putative amino-acid-binding protein YxeM</fullName>
    </submittedName>
</protein>
<sequence length="282" mass="31626">MSHYKFKYYFIVCALTAGIAVAGYCLYCNNDKEEMLLPVVPASRDYDAIVAEGVIRATVEYNSTDLYVNNDTLSGFHYELLNVFAQAKGLKAVIIPEMSFEKRMGNLSNGKCDIIAHGIATTNELKDALLLTVPLLLSKSVLVQRKPDGDGLSVPYIESLLDLGGKTICLVKGSPSVMRIRNLESEIGDTIHIREIAKYGPEQLMAMVAHSDIDYAVCDEHIARASMDSLSNLDIHTGVSFNQFYSWGTNKQSPVLHDTLNTWLLTFRRTQQYKNLYKKYYK</sequence>
<evidence type="ECO:0000256" key="1">
    <source>
        <dbReference type="ARBA" id="ARBA00022729"/>
    </source>
</evidence>
<name>A0A5J4RCX2_9ZZZZ</name>
<gene>
    <name evidence="4" type="ORF">EZS27_019525</name>
</gene>
<evidence type="ECO:0000313" key="4">
    <source>
        <dbReference type="EMBL" id="KAA6331917.1"/>
    </source>
</evidence>
<keyword evidence="2" id="KW-0812">Transmembrane</keyword>
<dbReference type="EMBL" id="SNRY01001307">
    <property type="protein sequence ID" value="KAA6331917.1"/>
    <property type="molecule type" value="Genomic_DNA"/>
</dbReference>
<dbReference type="SMART" id="SM00062">
    <property type="entry name" value="PBPb"/>
    <property type="match status" value="1"/>
</dbReference>
<dbReference type="InterPro" id="IPR001638">
    <property type="entry name" value="Solute-binding_3/MltF_N"/>
</dbReference>
<feature type="transmembrane region" description="Helical" evidence="2">
    <location>
        <begin position="6"/>
        <end position="27"/>
    </location>
</feature>
<dbReference type="AlphaFoldDB" id="A0A5J4RCX2"/>
<dbReference type="CDD" id="cd01009">
    <property type="entry name" value="PBP2_YfhD_N"/>
    <property type="match status" value="1"/>
</dbReference>